<reference evidence="3 4" key="1">
    <citation type="submission" date="2024-07" db="EMBL/GenBank/DDBJ databases">
        <title>Section-level genome sequencing and comparative genomics of Aspergillus sections Usti and Cavernicolus.</title>
        <authorList>
            <consortium name="Lawrence Berkeley National Laboratory"/>
            <person name="Nybo J.L."/>
            <person name="Vesth T.C."/>
            <person name="Theobald S."/>
            <person name="Frisvad J.C."/>
            <person name="Larsen T.O."/>
            <person name="Kjaerboelling I."/>
            <person name="Rothschild-Mancinelli K."/>
            <person name="Lyhne E.K."/>
            <person name="Kogle M.E."/>
            <person name="Barry K."/>
            <person name="Clum A."/>
            <person name="Na H."/>
            <person name="Ledsgaard L."/>
            <person name="Lin J."/>
            <person name="Lipzen A."/>
            <person name="Kuo A."/>
            <person name="Riley R."/>
            <person name="Mondo S."/>
            <person name="Labutti K."/>
            <person name="Haridas S."/>
            <person name="Pangalinan J."/>
            <person name="Salamov A.A."/>
            <person name="Simmons B.A."/>
            <person name="Magnuson J.K."/>
            <person name="Chen J."/>
            <person name="Drula E."/>
            <person name="Henrissat B."/>
            <person name="Wiebenga A."/>
            <person name="Lubbers R.J."/>
            <person name="Gomes A.C."/>
            <person name="Makela M.R."/>
            <person name="Stajich J."/>
            <person name="Grigoriev I.V."/>
            <person name="Mortensen U.H."/>
            <person name="De Vries R.P."/>
            <person name="Baker S.E."/>
            <person name="Andersen M.R."/>
        </authorList>
    </citation>
    <scope>NUCLEOTIDE SEQUENCE [LARGE SCALE GENOMIC DNA]</scope>
    <source>
        <strain evidence="3 4">CBS 588.65</strain>
    </source>
</reference>
<comment type="caution">
    <text evidence="3">The sequence shown here is derived from an EMBL/GenBank/DDBJ whole genome shotgun (WGS) entry which is preliminary data.</text>
</comment>
<dbReference type="NCBIfam" id="TIGR02428">
    <property type="entry name" value="pcaJ_scoB_fam"/>
    <property type="match status" value="1"/>
</dbReference>
<accession>A0ABR4I4I4</accession>
<dbReference type="Gene3D" id="3.40.1080.10">
    <property type="entry name" value="Glutaconate Coenzyme A-transferase"/>
    <property type="match status" value="2"/>
</dbReference>
<dbReference type="InterPro" id="IPR044855">
    <property type="entry name" value="CoA-Trfase_III_dom3_sf"/>
</dbReference>
<dbReference type="InterPro" id="IPR012792">
    <property type="entry name" value="3-oxoacid_CoA-transf_A"/>
</dbReference>
<evidence type="ECO:0000313" key="3">
    <source>
        <dbReference type="EMBL" id="KAL2822600.1"/>
    </source>
</evidence>
<dbReference type="PANTHER" id="PTHR13707">
    <property type="entry name" value="KETOACID-COENZYME A TRANSFERASE"/>
    <property type="match status" value="1"/>
</dbReference>
<dbReference type="SUPFAM" id="SSF100950">
    <property type="entry name" value="NagB/RpiA/CoA transferase-like"/>
    <property type="match status" value="2"/>
</dbReference>
<dbReference type="Proteomes" id="UP001610334">
    <property type="component" value="Unassembled WGS sequence"/>
</dbReference>
<dbReference type="InterPro" id="IPR012791">
    <property type="entry name" value="3-oxoacid_CoA-transf_B"/>
</dbReference>
<dbReference type="InterPro" id="IPR037171">
    <property type="entry name" value="NagB/RpiA_transferase-like"/>
</dbReference>
<organism evidence="3 4">
    <name type="scientific">Aspergillus granulosus</name>
    <dbReference type="NCBI Taxonomy" id="176169"/>
    <lineage>
        <taxon>Eukaryota</taxon>
        <taxon>Fungi</taxon>
        <taxon>Dikarya</taxon>
        <taxon>Ascomycota</taxon>
        <taxon>Pezizomycotina</taxon>
        <taxon>Eurotiomycetes</taxon>
        <taxon>Eurotiomycetidae</taxon>
        <taxon>Eurotiales</taxon>
        <taxon>Aspergillaceae</taxon>
        <taxon>Aspergillus</taxon>
        <taxon>Aspergillus subgen. Nidulantes</taxon>
    </lineage>
</organism>
<dbReference type="InterPro" id="IPR004165">
    <property type="entry name" value="CoA_trans_fam_I"/>
</dbReference>
<dbReference type="SUPFAM" id="SSF89796">
    <property type="entry name" value="CoA-transferase family III (CaiB/BaiF)"/>
    <property type="match status" value="1"/>
</dbReference>
<dbReference type="EMBL" id="JBFXLT010000002">
    <property type="protein sequence ID" value="KAL2822600.1"/>
    <property type="molecule type" value="Genomic_DNA"/>
</dbReference>
<name>A0ABR4I4I4_9EURO</name>
<evidence type="ECO:0000313" key="4">
    <source>
        <dbReference type="Proteomes" id="UP001610334"/>
    </source>
</evidence>
<dbReference type="Gene3D" id="3.30.1540.10">
    <property type="entry name" value="formyl-coa transferase, domain 3"/>
    <property type="match status" value="1"/>
</dbReference>
<dbReference type="GO" id="GO:0016740">
    <property type="term" value="F:transferase activity"/>
    <property type="evidence" value="ECO:0007669"/>
    <property type="project" value="UniProtKB-KW"/>
</dbReference>
<comment type="similarity">
    <text evidence="1">Belongs to the CoA-transferase III family.</text>
</comment>
<dbReference type="Gene3D" id="3.40.50.10540">
    <property type="entry name" value="Crotonobetainyl-coa:carnitine coa-transferase, domain 1"/>
    <property type="match status" value="1"/>
</dbReference>
<gene>
    <name evidence="3" type="ORF">BJX63DRAFT_417644</name>
</gene>
<dbReference type="SMART" id="SM00882">
    <property type="entry name" value="CoA_trans"/>
    <property type="match status" value="2"/>
</dbReference>
<proteinExistence type="inferred from homology"/>
<dbReference type="InterPro" id="IPR023606">
    <property type="entry name" value="CoA-Trfase_III_dom_1_sf"/>
</dbReference>
<dbReference type="PANTHER" id="PTHR13707:SF58">
    <property type="entry name" value="SUCCINYL-COA:3-KETOACID-COENZYME A TRANSFERASE"/>
    <property type="match status" value="1"/>
</dbReference>
<evidence type="ECO:0000256" key="2">
    <source>
        <dbReference type="ARBA" id="ARBA00022679"/>
    </source>
</evidence>
<dbReference type="Pfam" id="PF02515">
    <property type="entry name" value="CoA_transf_3"/>
    <property type="match status" value="1"/>
</dbReference>
<sequence>MARPTPAVVRPFAVWRRQFSASCTRSAVDKRCGSATEAIKDMKGSSTVLVGGFGFSGVPNTLINAVRDRPDIKDLTVVSNNAGMPGAGLGQLLETGQISKMIASFIGENKVFEKMYLTGDLSLELTPQGTIAEKCAAGAAGVPAFYTPAAYGTIVQTGELPVRYNKDGTVAEYSKPKETREFNGKAYILEESIFGDYALIKVDKADRLGNCQFRKAQNNFNEAMAKNAKYTIVEADHIVEVGEIAPEEIHLQAIYVNKVIQSTEKKQIEKLTFAKDPSELLQAGSGEATARRERIVKRAAKEFRDGMYVNLGIGMPLIAPSYLPEGVEVFLQAENGILGLGGYPQPGEEDPDLINPGKETVTLSKGASLFGSHESFGMIRAGRIDLTMLGALQVSQYGDLANFMLPGKVKGVGGAMDLVANPEKTKVIVTMEHTDKKGNPKILSQCSFPLTGPRCVSKIITDLAVFEVSTTEGLTLVEHAEGVSVDEIRSKTEAPFKVAADLKPMLLAIRIGKHALNMLVPRLRPLLKPNGFSISLRTLATATTTPPKLAKPNKKLPLAGLKVLDLSRVLAGPYCTQILGDLGADIIKIEHPVRGDDTRAWGPPYAPYLDGREGQGESAYYLSVNRNKRSLALSFATPEGQSILRTLASKADILVENYLPDSLQKYALDYATLSTLNPRLIYTSITGYGQTGPYRNRPGFDVMVEAEFGLAHLTGSRDGPPVKVGVAVTDLTTGLYAVNSILAALVQRGVTGEGQHLDVCLSDCQVATLANMGSSVLISGEKDSGRWGTAHPSVVPYQSFPTRDGDIFVGGANDRLFGILCERLGKAEWASDARFKTNSDRVANRTALETLIEEETRKVDTAEWQKRFAGSGLPFAVVNDVKGTMEHVHVQARGMVQTIDHPSCGPIKVISPPVKYSNADPSIRRPPPLLGEHTDEILREIGYSEGDIQGLREGKVVS</sequence>
<dbReference type="InterPro" id="IPR003673">
    <property type="entry name" value="CoA-Trfase_fam_III"/>
</dbReference>
<evidence type="ECO:0000256" key="1">
    <source>
        <dbReference type="ARBA" id="ARBA00008383"/>
    </source>
</evidence>
<dbReference type="Pfam" id="PF01144">
    <property type="entry name" value="CoA_trans"/>
    <property type="match status" value="2"/>
</dbReference>
<protein>
    <submittedName>
        <fullName evidence="3">Succinyl-CoA:3-ketoacid-coenzyme A transferase 1 mitochondrial</fullName>
    </submittedName>
</protein>
<keyword evidence="2 3" id="KW-0808">Transferase</keyword>
<dbReference type="NCBIfam" id="TIGR02429">
    <property type="entry name" value="pcaI_scoA_fam"/>
    <property type="match status" value="1"/>
</dbReference>
<keyword evidence="4" id="KW-1185">Reference proteome</keyword>